<evidence type="ECO:0000256" key="2">
    <source>
        <dbReference type="ARBA" id="ARBA00022679"/>
    </source>
</evidence>
<dbReference type="GO" id="GO:0008360">
    <property type="term" value="P:regulation of cell shape"/>
    <property type="evidence" value="ECO:0007669"/>
    <property type="project" value="UniProtKB-KW"/>
</dbReference>
<evidence type="ECO:0000256" key="3">
    <source>
        <dbReference type="ARBA" id="ARBA00022960"/>
    </source>
</evidence>
<dbReference type="GO" id="GO:0009252">
    <property type="term" value="P:peptidoglycan biosynthetic process"/>
    <property type="evidence" value="ECO:0007669"/>
    <property type="project" value="UniProtKB-KW"/>
</dbReference>
<dbReference type="Gene3D" id="3.40.630.30">
    <property type="match status" value="2"/>
</dbReference>
<dbReference type="InterPro" id="IPR003447">
    <property type="entry name" value="FEMABX"/>
</dbReference>
<dbReference type="PANTHER" id="PTHR36174">
    <property type="entry name" value="LIPID II:GLYCINE GLYCYLTRANSFERASE"/>
    <property type="match status" value="1"/>
</dbReference>
<evidence type="ECO:0000256" key="1">
    <source>
        <dbReference type="ARBA" id="ARBA00009943"/>
    </source>
</evidence>
<keyword evidence="3" id="KW-0133">Cell shape</keyword>
<name>A0A1G8J9U0_9MICC</name>
<evidence type="ECO:0000313" key="9">
    <source>
        <dbReference type="Proteomes" id="UP000199258"/>
    </source>
</evidence>
<evidence type="ECO:0000256" key="5">
    <source>
        <dbReference type="ARBA" id="ARBA00023315"/>
    </source>
</evidence>
<accession>A0A1G8J9U0</accession>
<evidence type="ECO:0000313" key="8">
    <source>
        <dbReference type="EMBL" id="SDI28015.1"/>
    </source>
</evidence>
<protein>
    <submittedName>
        <fullName evidence="8">Lipid II:glycine glycyltransferase (Peptidoglycan interpeptide bridge formation enzyme)</fullName>
    </submittedName>
</protein>
<evidence type="ECO:0000256" key="6">
    <source>
        <dbReference type="ARBA" id="ARBA00023316"/>
    </source>
</evidence>
<dbReference type="GO" id="GO:0016747">
    <property type="term" value="F:acyltransferase activity, transferring groups other than amino-acyl groups"/>
    <property type="evidence" value="ECO:0007669"/>
    <property type="project" value="InterPro"/>
</dbReference>
<dbReference type="AlphaFoldDB" id="A0A1G8J9U0"/>
<evidence type="ECO:0000256" key="4">
    <source>
        <dbReference type="ARBA" id="ARBA00022984"/>
    </source>
</evidence>
<dbReference type="SUPFAM" id="SSF55729">
    <property type="entry name" value="Acyl-CoA N-acyltransferases (Nat)"/>
    <property type="match status" value="2"/>
</dbReference>
<dbReference type="STRING" id="335973.SAMN04488693_108100"/>
<keyword evidence="5" id="KW-0012">Acyltransferase</keyword>
<dbReference type="Pfam" id="PF13480">
    <property type="entry name" value="Acetyltransf_6"/>
    <property type="match status" value="1"/>
</dbReference>
<evidence type="ECO:0000259" key="7">
    <source>
        <dbReference type="PROSITE" id="PS51186"/>
    </source>
</evidence>
<dbReference type="InterPro" id="IPR050644">
    <property type="entry name" value="PG_Glycine_Bridge_Synth"/>
</dbReference>
<dbReference type="RefSeq" id="WP_245702805.1">
    <property type="nucleotide sequence ID" value="NZ_FNDT01000008.1"/>
</dbReference>
<comment type="similarity">
    <text evidence="1">Belongs to the FemABX family.</text>
</comment>
<dbReference type="PROSITE" id="PS51186">
    <property type="entry name" value="GNAT"/>
    <property type="match status" value="1"/>
</dbReference>
<gene>
    <name evidence="8" type="ORF">SAMN04488693_108100</name>
</gene>
<keyword evidence="6" id="KW-0961">Cell wall biogenesis/degradation</keyword>
<proteinExistence type="inferred from homology"/>
<dbReference type="InterPro" id="IPR038740">
    <property type="entry name" value="BioF2-like_GNAT_dom"/>
</dbReference>
<dbReference type="PANTHER" id="PTHR36174:SF1">
    <property type="entry name" value="LIPID II:GLYCINE GLYCYLTRANSFERASE"/>
    <property type="match status" value="1"/>
</dbReference>
<sequence>MTLIVAPCTDHAAWDAEVNRLDGHPQQLWGWGQTKADHGWSTDRLLLNRDGGTVACAQVLIRRLPVPFRALVYIPRGPVCRAEDAREVLEVLADYARRAYACTVLSIEPDGDAESDFDGAVRAAGFRPTKNTILIPRTLILDLSRSEDELLADMSKKHRQYIRKSGREDLEFREVTREELPGCLDVYRETAERAGFGIHEDRYYLDIFDNLGDASPVYAAFQGSTVVAFLWLSASGSTAFELYGGMTEEGERLRANYALKWLAIQAMKERGVRRYDFNGLLNDGVSKFKMGWAKHENLLMGTWDKPLSPLYPAYATAMPLARRGLSLARGAVGSLRTKALPSLRTNALPALRTKALPALRTKALPALRTKALPALKAKAASLRGGRAQDPARRD</sequence>
<dbReference type="PROSITE" id="PS51191">
    <property type="entry name" value="FEMABX"/>
    <property type="match status" value="1"/>
</dbReference>
<dbReference type="GO" id="GO:0016755">
    <property type="term" value="F:aminoacyltransferase activity"/>
    <property type="evidence" value="ECO:0007669"/>
    <property type="project" value="InterPro"/>
</dbReference>
<dbReference type="InterPro" id="IPR016181">
    <property type="entry name" value="Acyl_CoA_acyltransferase"/>
</dbReference>
<organism evidence="8 9">
    <name type="scientific">Arthrobacter subterraneus</name>
    <dbReference type="NCBI Taxonomy" id="335973"/>
    <lineage>
        <taxon>Bacteria</taxon>
        <taxon>Bacillati</taxon>
        <taxon>Actinomycetota</taxon>
        <taxon>Actinomycetes</taxon>
        <taxon>Micrococcales</taxon>
        <taxon>Micrococcaceae</taxon>
        <taxon>Arthrobacter</taxon>
    </lineage>
</organism>
<keyword evidence="4" id="KW-0573">Peptidoglycan synthesis</keyword>
<dbReference type="GO" id="GO:0071555">
    <property type="term" value="P:cell wall organization"/>
    <property type="evidence" value="ECO:0007669"/>
    <property type="project" value="UniProtKB-KW"/>
</dbReference>
<keyword evidence="9" id="KW-1185">Reference proteome</keyword>
<reference evidence="8 9" key="1">
    <citation type="submission" date="2016-10" db="EMBL/GenBank/DDBJ databases">
        <authorList>
            <person name="de Groot N.N."/>
        </authorList>
    </citation>
    <scope>NUCLEOTIDE SEQUENCE [LARGE SCALE GENOMIC DNA]</scope>
    <source>
        <strain evidence="8 9">NP_1H</strain>
    </source>
</reference>
<keyword evidence="2 8" id="KW-0808">Transferase</keyword>
<dbReference type="EMBL" id="FNDT01000008">
    <property type="protein sequence ID" value="SDI28015.1"/>
    <property type="molecule type" value="Genomic_DNA"/>
</dbReference>
<dbReference type="Pfam" id="PF02388">
    <property type="entry name" value="FemAB"/>
    <property type="match status" value="1"/>
</dbReference>
<dbReference type="InterPro" id="IPR000182">
    <property type="entry name" value="GNAT_dom"/>
</dbReference>
<dbReference type="Proteomes" id="UP000199258">
    <property type="component" value="Unassembled WGS sequence"/>
</dbReference>
<feature type="domain" description="N-acetyltransferase" evidence="7">
    <location>
        <begin position="170"/>
        <end position="321"/>
    </location>
</feature>